<dbReference type="InterPro" id="IPR005801">
    <property type="entry name" value="ADC_synthase"/>
</dbReference>
<dbReference type="Pfam" id="PF00425">
    <property type="entry name" value="Chorismate_bind"/>
    <property type="match status" value="1"/>
</dbReference>
<comment type="caution">
    <text evidence="7">The sequence shown here is derived from an EMBL/GenBank/DDBJ whole genome shotgun (WGS) entry which is preliminary data.</text>
</comment>
<dbReference type="PANTHER" id="PTHR42839:SF2">
    <property type="entry name" value="ISOCHORISMATE SYNTHASE ENTC"/>
    <property type="match status" value="1"/>
</dbReference>
<dbReference type="Gene3D" id="3.60.120.10">
    <property type="entry name" value="Anthranilate synthase"/>
    <property type="match status" value="1"/>
</dbReference>
<reference evidence="7 8" key="1">
    <citation type="submission" date="2016-12" db="EMBL/GenBank/DDBJ databases">
        <title>The draft genome sequence of Actinophytocola xinjiangensis.</title>
        <authorList>
            <person name="Wang W."/>
            <person name="Yuan L."/>
        </authorList>
    </citation>
    <scope>NUCLEOTIDE SEQUENCE [LARGE SCALE GENOMIC DNA]</scope>
    <source>
        <strain evidence="7 8">CGMCC 4.4663</strain>
    </source>
</reference>
<dbReference type="NCBIfam" id="TIGR00543">
    <property type="entry name" value="isochor_syn"/>
    <property type="match status" value="1"/>
</dbReference>
<organism evidence="7 8">
    <name type="scientific">Actinophytocola xinjiangensis</name>
    <dbReference type="NCBI Taxonomy" id="485602"/>
    <lineage>
        <taxon>Bacteria</taxon>
        <taxon>Bacillati</taxon>
        <taxon>Actinomycetota</taxon>
        <taxon>Actinomycetes</taxon>
        <taxon>Pseudonocardiales</taxon>
        <taxon>Pseudonocardiaceae</taxon>
    </lineage>
</organism>
<dbReference type="InterPro" id="IPR004561">
    <property type="entry name" value="IsoChor_synthase"/>
</dbReference>
<protein>
    <recommendedName>
        <fullName evidence="3">isochorismate synthase</fullName>
        <ecNumber evidence="3">5.4.4.2</ecNumber>
    </recommendedName>
    <alternativeName>
        <fullName evidence="5">Isochorismate mutase</fullName>
    </alternativeName>
</protein>
<accession>A0A7Z0WTC8</accession>
<evidence type="ECO:0000256" key="2">
    <source>
        <dbReference type="ARBA" id="ARBA00005297"/>
    </source>
</evidence>
<dbReference type="InterPro" id="IPR015890">
    <property type="entry name" value="Chorismate_C"/>
</dbReference>
<keyword evidence="4" id="KW-0413">Isomerase</keyword>
<comment type="similarity">
    <text evidence="2">Belongs to the isochorismate synthase family.</text>
</comment>
<evidence type="ECO:0000259" key="6">
    <source>
        <dbReference type="Pfam" id="PF00425"/>
    </source>
</evidence>
<dbReference type="PANTHER" id="PTHR42839">
    <property type="entry name" value="ISOCHORISMATE SYNTHASE ENTC"/>
    <property type="match status" value="1"/>
</dbReference>
<evidence type="ECO:0000256" key="3">
    <source>
        <dbReference type="ARBA" id="ARBA00012824"/>
    </source>
</evidence>
<sequence length="379" mass="39782">MHQNGAPVPTIHADAPPGAGDLLRAYRAGAFFLSTPDGVLLAGNLGAPLTTVAAARVALTRGATVVGAIPFDPAAPARLAVAGTVRRAAPWHRRAGRGTPLAARSWTWRDADPDVFRDAVTTALSRMDGTGLRKVVLSRVRELTASQPVDERDLLTALADRDPFGYIFAAPLDGRTLLGASPELLVSRRGTVVLANPLAGSAPRDRDPVRDGRNATALLSSAKDRREHELVVTAVADGLSPLCRRVAVPAPELLPTRTMWHLSTRITAEVPDDVSAIELATALHPTPAVCGDPTPDARVLIDELEPFDRGFYTGIAGWTDATGDGDWVVAIRCGEVAGSSLRVYAGAGIVPGSTPDAELAETAAKFRTFLSALGIEEDG</sequence>
<keyword evidence="8" id="KW-1185">Reference proteome</keyword>
<evidence type="ECO:0000256" key="4">
    <source>
        <dbReference type="ARBA" id="ARBA00023235"/>
    </source>
</evidence>
<dbReference type="Proteomes" id="UP000185696">
    <property type="component" value="Unassembled WGS sequence"/>
</dbReference>
<proteinExistence type="inferred from homology"/>
<dbReference type="GO" id="GO:0008909">
    <property type="term" value="F:isochorismate synthase activity"/>
    <property type="evidence" value="ECO:0007669"/>
    <property type="project" value="UniProtKB-EC"/>
</dbReference>
<comment type="catalytic activity">
    <reaction evidence="1">
        <text>chorismate = isochorismate</text>
        <dbReference type="Rhea" id="RHEA:18985"/>
        <dbReference type="ChEBI" id="CHEBI:29748"/>
        <dbReference type="ChEBI" id="CHEBI:29780"/>
        <dbReference type="EC" id="5.4.4.2"/>
    </reaction>
</comment>
<gene>
    <name evidence="7" type="ORF">BLA60_03585</name>
</gene>
<dbReference type="GO" id="GO:0009697">
    <property type="term" value="P:salicylic acid biosynthetic process"/>
    <property type="evidence" value="ECO:0007669"/>
    <property type="project" value="TreeGrafter"/>
</dbReference>
<evidence type="ECO:0000313" key="7">
    <source>
        <dbReference type="EMBL" id="OLF14562.1"/>
    </source>
</evidence>
<name>A0A7Z0WTC8_9PSEU</name>
<dbReference type="SUPFAM" id="SSF56322">
    <property type="entry name" value="ADC synthase"/>
    <property type="match status" value="1"/>
</dbReference>
<evidence type="ECO:0000313" key="8">
    <source>
        <dbReference type="Proteomes" id="UP000185696"/>
    </source>
</evidence>
<evidence type="ECO:0000256" key="1">
    <source>
        <dbReference type="ARBA" id="ARBA00000799"/>
    </source>
</evidence>
<dbReference type="AlphaFoldDB" id="A0A7Z0WTC8"/>
<dbReference type="EC" id="5.4.4.2" evidence="3"/>
<feature type="domain" description="Chorismate-utilising enzyme C-terminal" evidence="6">
    <location>
        <begin position="114"/>
        <end position="365"/>
    </location>
</feature>
<dbReference type="EMBL" id="MSIF01000001">
    <property type="protein sequence ID" value="OLF14562.1"/>
    <property type="molecule type" value="Genomic_DNA"/>
</dbReference>
<evidence type="ECO:0000256" key="5">
    <source>
        <dbReference type="ARBA" id="ARBA00041564"/>
    </source>
</evidence>